<dbReference type="Proteomes" id="UP001497700">
    <property type="component" value="Unassembled WGS sequence"/>
</dbReference>
<gene>
    <name evidence="1" type="ORF">F4820DRAFT_469054</name>
</gene>
<sequence length="256" mass="27256">MYPTNDNASSPGPLSAAASPVTPTSARSLFRIPVATPRTPDGNASVAQEIASSADDSMTLTVTSPSNEDGGGGDNSGSSEEGSQTATITARNAGEGLAAVRRPMSVSPNINASFGAMLPRVRHAQVNAAPDLFLRGNLRQFAASRPGYASSQAVSDQSQHSSQHPPGPCSCPGCVYYHQGSYQRDLERQPLLSFPQPHFTRRLSFASYQRESDLESQASVGPWDRFTFAQMVVIVFCLSLIVIAALWAIRSMLPRV</sequence>
<comment type="caution">
    <text evidence="1">The sequence shown here is derived from an EMBL/GenBank/DDBJ whole genome shotgun (WGS) entry which is preliminary data.</text>
</comment>
<accession>A0ACB9Z3Q5</accession>
<keyword evidence="2" id="KW-1185">Reference proteome</keyword>
<organism evidence="1 2">
    <name type="scientific">Hypoxylon rubiginosum</name>
    <dbReference type="NCBI Taxonomy" id="110542"/>
    <lineage>
        <taxon>Eukaryota</taxon>
        <taxon>Fungi</taxon>
        <taxon>Dikarya</taxon>
        <taxon>Ascomycota</taxon>
        <taxon>Pezizomycotina</taxon>
        <taxon>Sordariomycetes</taxon>
        <taxon>Xylariomycetidae</taxon>
        <taxon>Xylariales</taxon>
        <taxon>Hypoxylaceae</taxon>
        <taxon>Hypoxylon</taxon>
    </lineage>
</organism>
<dbReference type="EMBL" id="MU393461">
    <property type="protein sequence ID" value="KAI4866243.1"/>
    <property type="molecule type" value="Genomic_DNA"/>
</dbReference>
<evidence type="ECO:0000313" key="1">
    <source>
        <dbReference type="EMBL" id="KAI4866243.1"/>
    </source>
</evidence>
<proteinExistence type="predicted"/>
<reference evidence="1 2" key="1">
    <citation type="journal article" date="2022" name="New Phytol.">
        <title>Ecological generalism drives hyperdiversity of secondary metabolite gene clusters in xylarialean endophytes.</title>
        <authorList>
            <person name="Franco M.E.E."/>
            <person name="Wisecaver J.H."/>
            <person name="Arnold A.E."/>
            <person name="Ju Y.M."/>
            <person name="Slot J.C."/>
            <person name="Ahrendt S."/>
            <person name="Moore L.P."/>
            <person name="Eastman K.E."/>
            <person name="Scott K."/>
            <person name="Konkel Z."/>
            <person name="Mondo S.J."/>
            <person name="Kuo A."/>
            <person name="Hayes R.D."/>
            <person name="Haridas S."/>
            <person name="Andreopoulos B."/>
            <person name="Riley R."/>
            <person name="LaButti K."/>
            <person name="Pangilinan J."/>
            <person name="Lipzen A."/>
            <person name="Amirebrahimi M."/>
            <person name="Yan J."/>
            <person name="Adam C."/>
            <person name="Keymanesh K."/>
            <person name="Ng V."/>
            <person name="Louie K."/>
            <person name="Northen T."/>
            <person name="Drula E."/>
            <person name="Henrissat B."/>
            <person name="Hsieh H.M."/>
            <person name="Youens-Clark K."/>
            <person name="Lutzoni F."/>
            <person name="Miadlikowska J."/>
            <person name="Eastwood D.C."/>
            <person name="Hamelin R.C."/>
            <person name="Grigoriev I.V."/>
            <person name="U'Ren J.M."/>
        </authorList>
    </citation>
    <scope>NUCLEOTIDE SEQUENCE [LARGE SCALE GENOMIC DNA]</scope>
    <source>
        <strain evidence="1 2">CBS 119005</strain>
    </source>
</reference>
<protein>
    <submittedName>
        <fullName evidence="1">Uncharacterized protein</fullName>
    </submittedName>
</protein>
<name>A0ACB9Z3Q5_9PEZI</name>
<evidence type="ECO:0000313" key="2">
    <source>
        <dbReference type="Proteomes" id="UP001497700"/>
    </source>
</evidence>